<dbReference type="RefSeq" id="WP_157034722.1">
    <property type="nucleotide sequence ID" value="NZ_AP023354.1"/>
</dbReference>
<sequence length="67" mass="7552">MTQTELPTLAVASGQTVQVHAHGRILASAIRNGRGWSVLVDGEQYEASNLDRVLELLHLLPRHRRRR</sequence>
<reference evidence="1" key="1">
    <citation type="submission" date="2020-08" db="EMBL/GenBank/DDBJ databases">
        <title>Whole genome shotgun sequence of Actinocatenispora sera NBRC 101916.</title>
        <authorList>
            <person name="Komaki H."/>
            <person name="Tamura T."/>
        </authorList>
    </citation>
    <scope>NUCLEOTIDE SEQUENCE</scope>
    <source>
        <strain evidence="1">NBRC 101916</strain>
    </source>
</reference>
<name>A0A810KYX4_9ACTN</name>
<evidence type="ECO:0000313" key="2">
    <source>
        <dbReference type="Proteomes" id="UP000680750"/>
    </source>
</evidence>
<protein>
    <submittedName>
        <fullName evidence="1">Uncharacterized protein</fullName>
    </submittedName>
</protein>
<keyword evidence="2" id="KW-1185">Reference proteome</keyword>
<accession>A0A810KYX4</accession>
<proteinExistence type="predicted"/>
<dbReference type="AlphaFoldDB" id="A0A810KYX4"/>
<dbReference type="KEGG" id="aser:Asera_13260"/>
<gene>
    <name evidence="1" type="ORF">Asera_13260</name>
</gene>
<dbReference type="EMBL" id="AP023354">
    <property type="protein sequence ID" value="BCJ27218.1"/>
    <property type="molecule type" value="Genomic_DNA"/>
</dbReference>
<evidence type="ECO:0000313" key="1">
    <source>
        <dbReference type="EMBL" id="BCJ27218.1"/>
    </source>
</evidence>
<dbReference type="Proteomes" id="UP000680750">
    <property type="component" value="Chromosome"/>
</dbReference>
<organism evidence="1 2">
    <name type="scientific">Actinocatenispora sera</name>
    <dbReference type="NCBI Taxonomy" id="390989"/>
    <lineage>
        <taxon>Bacteria</taxon>
        <taxon>Bacillati</taxon>
        <taxon>Actinomycetota</taxon>
        <taxon>Actinomycetes</taxon>
        <taxon>Micromonosporales</taxon>
        <taxon>Micromonosporaceae</taxon>
        <taxon>Actinocatenispora</taxon>
    </lineage>
</organism>